<keyword evidence="5 7" id="KW-1133">Transmembrane helix</keyword>
<dbReference type="OrthoDB" id="5140822at2"/>
<dbReference type="GO" id="GO:0055085">
    <property type="term" value="P:transmembrane transport"/>
    <property type="evidence" value="ECO:0007669"/>
    <property type="project" value="InterPro"/>
</dbReference>
<reference evidence="9 10" key="1">
    <citation type="journal article" date="2016" name="Front. Microbiol.">
        <title>Genomic Resource of Rice Seed Associated Bacteria.</title>
        <authorList>
            <person name="Midha S."/>
            <person name="Bansal K."/>
            <person name="Sharma S."/>
            <person name="Kumar N."/>
            <person name="Patil P.P."/>
            <person name="Chaudhry V."/>
            <person name="Patil P.B."/>
        </authorList>
    </citation>
    <scope>NUCLEOTIDE SEQUENCE [LARGE SCALE GENOMIC DNA]</scope>
    <source>
        <strain evidence="9 10">RSA3</strain>
    </source>
</reference>
<accession>A0A147F2N8</accession>
<keyword evidence="3" id="KW-1003">Cell membrane</keyword>
<evidence type="ECO:0000256" key="7">
    <source>
        <dbReference type="RuleBase" id="RU363032"/>
    </source>
</evidence>
<feature type="transmembrane region" description="Helical" evidence="7">
    <location>
        <begin position="102"/>
        <end position="122"/>
    </location>
</feature>
<feature type="domain" description="ABC transmembrane type-1" evidence="8">
    <location>
        <begin position="64"/>
        <end position="251"/>
    </location>
</feature>
<evidence type="ECO:0000313" key="10">
    <source>
        <dbReference type="Proteomes" id="UP000072189"/>
    </source>
</evidence>
<dbReference type="Proteomes" id="UP000072189">
    <property type="component" value="Unassembled WGS sequence"/>
</dbReference>
<dbReference type="GO" id="GO:0005886">
    <property type="term" value="C:plasma membrane"/>
    <property type="evidence" value="ECO:0007669"/>
    <property type="project" value="UniProtKB-SubCell"/>
</dbReference>
<dbReference type="EMBL" id="LDRV01000136">
    <property type="protein sequence ID" value="KTS05838.1"/>
    <property type="molecule type" value="Genomic_DNA"/>
</dbReference>
<dbReference type="PROSITE" id="PS50928">
    <property type="entry name" value="ABC_TM1"/>
    <property type="match status" value="1"/>
</dbReference>
<evidence type="ECO:0000256" key="1">
    <source>
        <dbReference type="ARBA" id="ARBA00004651"/>
    </source>
</evidence>
<dbReference type="PANTHER" id="PTHR30151:SF41">
    <property type="entry name" value="ABC TRANSPORTER PERMEASE PROTEIN"/>
    <property type="match status" value="1"/>
</dbReference>
<comment type="caution">
    <text evidence="9">The sequence shown here is derived from an EMBL/GenBank/DDBJ whole genome shotgun (WGS) entry which is preliminary data.</text>
</comment>
<dbReference type="RefSeq" id="WP_058597797.1">
    <property type="nucleotide sequence ID" value="NZ_LDRU01000100.1"/>
</dbReference>
<name>A0A147F2N8_MICTE</name>
<dbReference type="PATRIC" id="fig|2033.5.peg.164"/>
<dbReference type="Pfam" id="PF00528">
    <property type="entry name" value="BPD_transp_1"/>
    <property type="match status" value="1"/>
</dbReference>
<keyword evidence="2 7" id="KW-0813">Transport</keyword>
<evidence type="ECO:0000313" key="9">
    <source>
        <dbReference type="EMBL" id="KTS05838.1"/>
    </source>
</evidence>
<gene>
    <name evidence="9" type="ORF">RSA3_17220</name>
</gene>
<evidence type="ECO:0000256" key="3">
    <source>
        <dbReference type="ARBA" id="ARBA00022475"/>
    </source>
</evidence>
<comment type="similarity">
    <text evidence="7">Belongs to the binding-protein-dependent transport system permease family.</text>
</comment>
<protein>
    <recommendedName>
        <fullName evidence="8">ABC transmembrane type-1 domain-containing protein</fullName>
    </recommendedName>
</protein>
<feature type="transmembrane region" description="Helical" evidence="7">
    <location>
        <begin position="128"/>
        <end position="150"/>
    </location>
</feature>
<dbReference type="SUPFAM" id="SSF161098">
    <property type="entry name" value="MetI-like"/>
    <property type="match status" value="1"/>
</dbReference>
<dbReference type="PANTHER" id="PTHR30151">
    <property type="entry name" value="ALKANE SULFONATE ABC TRANSPORTER-RELATED, MEMBRANE SUBUNIT"/>
    <property type="match status" value="1"/>
</dbReference>
<keyword evidence="6 7" id="KW-0472">Membrane</keyword>
<dbReference type="InterPro" id="IPR000515">
    <property type="entry name" value="MetI-like"/>
</dbReference>
<evidence type="ECO:0000259" key="8">
    <source>
        <dbReference type="PROSITE" id="PS50928"/>
    </source>
</evidence>
<feature type="transmembrane region" description="Helical" evidence="7">
    <location>
        <begin position="64"/>
        <end position="90"/>
    </location>
</feature>
<feature type="transmembrane region" description="Helical" evidence="7">
    <location>
        <begin position="177"/>
        <end position="200"/>
    </location>
</feature>
<keyword evidence="4 7" id="KW-0812">Transmembrane</keyword>
<feature type="transmembrane region" description="Helical" evidence="7">
    <location>
        <begin position="229"/>
        <end position="255"/>
    </location>
</feature>
<evidence type="ECO:0000256" key="5">
    <source>
        <dbReference type="ARBA" id="ARBA00022989"/>
    </source>
</evidence>
<proteinExistence type="inferred from homology"/>
<organism evidence="9 10">
    <name type="scientific">Microbacterium testaceum</name>
    <name type="common">Aureobacterium testaceum</name>
    <name type="synonym">Brevibacterium testaceum</name>
    <dbReference type="NCBI Taxonomy" id="2033"/>
    <lineage>
        <taxon>Bacteria</taxon>
        <taxon>Bacillati</taxon>
        <taxon>Actinomycetota</taxon>
        <taxon>Actinomycetes</taxon>
        <taxon>Micrococcales</taxon>
        <taxon>Microbacteriaceae</taxon>
        <taxon>Microbacterium</taxon>
    </lineage>
</organism>
<feature type="transmembrane region" description="Helical" evidence="7">
    <location>
        <begin position="9"/>
        <end position="31"/>
    </location>
</feature>
<evidence type="ECO:0000256" key="4">
    <source>
        <dbReference type="ARBA" id="ARBA00022692"/>
    </source>
</evidence>
<comment type="subcellular location">
    <subcellularLocation>
        <location evidence="1 7">Cell membrane</location>
        <topology evidence="1 7">Multi-pass membrane protein</topology>
    </subcellularLocation>
</comment>
<dbReference type="AlphaFoldDB" id="A0A147F2N8"/>
<evidence type="ECO:0000256" key="2">
    <source>
        <dbReference type="ARBA" id="ARBA00022448"/>
    </source>
</evidence>
<dbReference type="InterPro" id="IPR035906">
    <property type="entry name" value="MetI-like_sf"/>
</dbReference>
<evidence type="ECO:0000256" key="6">
    <source>
        <dbReference type="ARBA" id="ARBA00023136"/>
    </source>
</evidence>
<dbReference type="Gene3D" id="1.10.3720.10">
    <property type="entry name" value="MetI-like"/>
    <property type="match status" value="1"/>
</dbReference>
<sequence>MIPTPVRGVLFGVAGLGVLIVAWHVVAVTVYQRANGTPGPVPPPLPVFARAITGLFGGAYAEGLAATAGAAVTGYGIAVVIALVLGILVMVAPPLGPLASQLGVVAACAPAAAIAPIVVLLTPSGSRGVSVVLALLAVEFPLIVGVLLGLRSAAPAQIDLVHAYGGSSWTAIRKVRVISAIPALLAALKLAAPAAFLGAMTGEFFTVGVDEGAGRLLISQQYVGDYTGMWAIALLATVVSALGYGAIALLGRLLAPWTTHTGGAR</sequence>